<sequence length="66" mass="7682">MTPVHLLLAFIICPPVPVKEQQKSRSYALRMFAELRESHGWLCSSLYIMKKETDQHTNNPTFLTHP</sequence>
<keyword evidence="3" id="KW-1185">Reference proteome</keyword>
<organism evidence="2 3">
    <name type="scientific">Xyrichtys novacula</name>
    <name type="common">Pearly razorfish</name>
    <name type="synonym">Hemipteronotus novacula</name>
    <dbReference type="NCBI Taxonomy" id="13765"/>
    <lineage>
        <taxon>Eukaryota</taxon>
        <taxon>Metazoa</taxon>
        <taxon>Chordata</taxon>
        <taxon>Craniata</taxon>
        <taxon>Vertebrata</taxon>
        <taxon>Euteleostomi</taxon>
        <taxon>Actinopterygii</taxon>
        <taxon>Neopterygii</taxon>
        <taxon>Teleostei</taxon>
        <taxon>Neoteleostei</taxon>
        <taxon>Acanthomorphata</taxon>
        <taxon>Eupercaria</taxon>
        <taxon>Labriformes</taxon>
        <taxon>Labridae</taxon>
        <taxon>Xyrichtys</taxon>
    </lineage>
</organism>
<dbReference type="AlphaFoldDB" id="A0AAV1HI11"/>
<evidence type="ECO:0000256" key="1">
    <source>
        <dbReference type="SAM" id="SignalP"/>
    </source>
</evidence>
<accession>A0AAV1HI11</accession>
<reference evidence="2" key="1">
    <citation type="submission" date="2023-08" db="EMBL/GenBank/DDBJ databases">
        <authorList>
            <person name="Alioto T."/>
            <person name="Alioto T."/>
            <person name="Gomez Garrido J."/>
        </authorList>
    </citation>
    <scope>NUCLEOTIDE SEQUENCE</scope>
</reference>
<keyword evidence="1" id="KW-0732">Signal</keyword>
<evidence type="ECO:0000313" key="3">
    <source>
        <dbReference type="Proteomes" id="UP001178508"/>
    </source>
</evidence>
<gene>
    <name evidence="2" type="ORF">XNOV1_A020331</name>
</gene>
<name>A0AAV1HI11_XYRNO</name>
<evidence type="ECO:0000313" key="2">
    <source>
        <dbReference type="EMBL" id="CAJ1085136.1"/>
    </source>
</evidence>
<feature type="signal peptide" evidence="1">
    <location>
        <begin position="1"/>
        <end position="20"/>
    </location>
</feature>
<proteinExistence type="predicted"/>
<feature type="chain" id="PRO_5043920250" description="Secreted protein" evidence="1">
    <location>
        <begin position="21"/>
        <end position="66"/>
    </location>
</feature>
<dbReference type="Proteomes" id="UP001178508">
    <property type="component" value="Chromosome 22"/>
</dbReference>
<evidence type="ECO:0008006" key="4">
    <source>
        <dbReference type="Google" id="ProtNLM"/>
    </source>
</evidence>
<protein>
    <recommendedName>
        <fullName evidence="4">Secreted protein</fullName>
    </recommendedName>
</protein>
<dbReference type="EMBL" id="OY660885">
    <property type="protein sequence ID" value="CAJ1085136.1"/>
    <property type="molecule type" value="Genomic_DNA"/>
</dbReference>